<comment type="caution">
    <text evidence="2">The sequence shown here is derived from an EMBL/GenBank/DDBJ whole genome shotgun (WGS) entry which is preliminary data.</text>
</comment>
<dbReference type="EMBL" id="SJLI01000006">
    <property type="protein sequence ID" value="TYK94535.1"/>
    <property type="molecule type" value="Genomic_DNA"/>
</dbReference>
<evidence type="ECO:0000313" key="3">
    <source>
        <dbReference type="Proteomes" id="UP000325300"/>
    </source>
</evidence>
<accession>A0A5S4TM38</accession>
<gene>
    <name evidence="2" type="ORF">E0F67_07625</name>
</gene>
<dbReference type="AlphaFoldDB" id="A0A5S4TM38"/>
<dbReference type="Proteomes" id="UP000325300">
    <property type="component" value="Unassembled WGS sequence"/>
</dbReference>
<dbReference type="Pfam" id="PF13333">
    <property type="entry name" value="rve_2"/>
    <property type="match status" value="1"/>
</dbReference>
<evidence type="ECO:0000313" key="2">
    <source>
        <dbReference type="EMBL" id="TYK94535.1"/>
    </source>
</evidence>
<reference evidence="2 3" key="1">
    <citation type="submission" date="2019-02" db="EMBL/GenBank/DDBJ databases">
        <title>Novel genomic isolates of S. pyogenes and S. dysgalactiae subsp. equisimilis associated to necrotising fasciitis (NSTI).</title>
        <authorList>
            <person name="Barrantes I."/>
        </authorList>
    </citation>
    <scope>NUCLEOTIDE SEQUENCE [LARGE SCALE GENOMIC DNA]</scope>
    <source>
        <strain evidence="2 3">SPY5003</strain>
    </source>
</reference>
<dbReference type="GO" id="GO:0015074">
    <property type="term" value="P:DNA integration"/>
    <property type="evidence" value="ECO:0007669"/>
    <property type="project" value="InterPro"/>
</dbReference>
<proteinExistence type="predicted"/>
<dbReference type="RefSeq" id="WP_110002794.1">
    <property type="nucleotide sequence ID" value="NZ_CAAHGX010000010.1"/>
</dbReference>
<protein>
    <recommendedName>
        <fullName evidence="1">Integrase catalytic domain-containing protein</fullName>
    </recommendedName>
</protein>
<dbReference type="InterPro" id="IPR001584">
    <property type="entry name" value="Integrase_cat-core"/>
</dbReference>
<name>A0A5S4TM38_STRPY</name>
<feature type="domain" description="Integrase catalytic" evidence="1">
    <location>
        <begin position="3"/>
        <end position="28"/>
    </location>
</feature>
<organism evidence="2 3">
    <name type="scientific">Streptococcus pyogenes</name>
    <dbReference type="NCBI Taxonomy" id="1314"/>
    <lineage>
        <taxon>Bacteria</taxon>
        <taxon>Bacillati</taxon>
        <taxon>Bacillota</taxon>
        <taxon>Bacilli</taxon>
        <taxon>Lactobacillales</taxon>
        <taxon>Streptococcaceae</taxon>
        <taxon>Streptococcus</taxon>
    </lineage>
</organism>
<evidence type="ECO:0000259" key="1">
    <source>
        <dbReference type="Pfam" id="PF13333"/>
    </source>
</evidence>
<sequence length="29" mass="3488">MIIDYCNNKRIKIKRKGLSPLQYKTKSFT</sequence>